<dbReference type="PANTHER" id="PTHR45138">
    <property type="entry name" value="REGULATORY COMPONENTS OF SENSORY TRANSDUCTION SYSTEM"/>
    <property type="match status" value="1"/>
</dbReference>
<keyword evidence="6" id="KW-1185">Reference proteome</keyword>
<dbReference type="PANTHER" id="PTHR45138:SF9">
    <property type="entry name" value="DIGUANYLATE CYCLASE DGCM-RELATED"/>
    <property type="match status" value="1"/>
</dbReference>
<dbReference type="GO" id="GO:0052621">
    <property type="term" value="F:diguanylate cyclase activity"/>
    <property type="evidence" value="ECO:0007669"/>
    <property type="project" value="UniProtKB-EC"/>
</dbReference>
<dbReference type="Proteomes" id="UP001161389">
    <property type="component" value="Unassembled WGS sequence"/>
</dbReference>
<proteinExistence type="predicted"/>
<evidence type="ECO:0000256" key="3">
    <source>
        <dbReference type="ARBA" id="ARBA00034247"/>
    </source>
</evidence>
<dbReference type="EC" id="2.7.7.65" evidence="2"/>
<reference evidence="5" key="2">
    <citation type="submission" date="2023-01" db="EMBL/GenBank/DDBJ databases">
        <title>Draft genome sequence of Litoribrevibacter albus strain NBRC 110071.</title>
        <authorList>
            <person name="Sun Q."/>
            <person name="Mori K."/>
        </authorList>
    </citation>
    <scope>NUCLEOTIDE SEQUENCE</scope>
    <source>
        <strain evidence="5">NBRC 110071</strain>
    </source>
</reference>
<evidence type="ECO:0000256" key="1">
    <source>
        <dbReference type="ARBA" id="ARBA00001946"/>
    </source>
</evidence>
<organism evidence="5 6">
    <name type="scientific">Litoribrevibacter albus</name>
    <dbReference type="NCBI Taxonomy" id="1473156"/>
    <lineage>
        <taxon>Bacteria</taxon>
        <taxon>Pseudomonadati</taxon>
        <taxon>Pseudomonadota</taxon>
        <taxon>Gammaproteobacteria</taxon>
        <taxon>Oceanospirillales</taxon>
        <taxon>Oceanospirillaceae</taxon>
        <taxon>Litoribrevibacter</taxon>
    </lineage>
</organism>
<dbReference type="Gene3D" id="3.30.70.270">
    <property type="match status" value="1"/>
</dbReference>
<protein>
    <recommendedName>
        <fullName evidence="2">diguanylate cyclase</fullName>
        <ecNumber evidence="2">2.7.7.65</ecNumber>
    </recommendedName>
</protein>
<dbReference type="Pfam" id="PF00990">
    <property type="entry name" value="GGDEF"/>
    <property type="match status" value="1"/>
</dbReference>
<dbReference type="FunFam" id="3.30.70.270:FF:000001">
    <property type="entry name" value="Diguanylate cyclase domain protein"/>
    <property type="match status" value="1"/>
</dbReference>
<comment type="cofactor">
    <cofactor evidence="1">
        <name>Mg(2+)</name>
        <dbReference type="ChEBI" id="CHEBI:18420"/>
    </cofactor>
</comment>
<dbReference type="AlphaFoldDB" id="A0AA37S9X6"/>
<dbReference type="SUPFAM" id="SSF55073">
    <property type="entry name" value="Nucleotide cyclase"/>
    <property type="match status" value="1"/>
</dbReference>
<feature type="domain" description="GGDEF" evidence="4">
    <location>
        <begin position="168"/>
        <end position="297"/>
    </location>
</feature>
<comment type="catalytic activity">
    <reaction evidence="3">
        <text>2 GTP = 3',3'-c-di-GMP + 2 diphosphate</text>
        <dbReference type="Rhea" id="RHEA:24898"/>
        <dbReference type="ChEBI" id="CHEBI:33019"/>
        <dbReference type="ChEBI" id="CHEBI:37565"/>
        <dbReference type="ChEBI" id="CHEBI:58805"/>
        <dbReference type="EC" id="2.7.7.65"/>
    </reaction>
</comment>
<name>A0AA37S9X6_9GAMM</name>
<comment type="caution">
    <text evidence="5">The sequence shown here is derived from an EMBL/GenBank/DDBJ whole genome shotgun (WGS) entry which is preliminary data.</text>
</comment>
<evidence type="ECO:0000256" key="2">
    <source>
        <dbReference type="ARBA" id="ARBA00012528"/>
    </source>
</evidence>
<accession>A0AA37S9X6</accession>
<dbReference type="SMART" id="SM00267">
    <property type="entry name" value="GGDEF"/>
    <property type="match status" value="1"/>
</dbReference>
<evidence type="ECO:0000259" key="4">
    <source>
        <dbReference type="PROSITE" id="PS50887"/>
    </source>
</evidence>
<evidence type="ECO:0000313" key="6">
    <source>
        <dbReference type="Proteomes" id="UP001161389"/>
    </source>
</evidence>
<dbReference type="InterPro" id="IPR043128">
    <property type="entry name" value="Rev_trsase/Diguanyl_cyclase"/>
</dbReference>
<dbReference type="CDD" id="cd01949">
    <property type="entry name" value="GGDEF"/>
    <property type="match status" value="1"/>
</dbReference>
<dbReference type="GO" id="GO:0005886">
    <property type="term" value="C:plasma membrane"/>
    <property type="evidence" value="ECO:0007669"/>
    <property type="project" value="TreeGrafter"/>
</dbReference>
<dbReference type="PROSITE" id="PS50887">
    <property type="entry name" value="GGDEF"/>
    <property type="match status" value="1"/>
</dbReference>
<dbReference type="NCBIfam" id="TIGR00254">
    <property type="entry name" value="GGDEF"/>
    <property type="match status" value="1"/>
</dbReference>
<dbReference type="GO" id="GO:0043709">
    <property type="term" value="P:cell adhesion involved in single-species biofilm formation"/>
    <property type="evidence" value="ECO:0007669"/>
    <property type="project" value="TreeGrafter"/>
</dbReference>
<evidence type="ECO:0000313" key="5">
    <source>
        <dbReference type="EMBL" id="GLQ31261.1"/>
    </source>
</evidence>
<dbReference type="EMBL" id="BSNM01000011">
    <property type="protein sequence ID" value="GLQ31261.1"/>
    <property type="molecule type" value="Genomic_DNA"/>
</dbReference>
<dbReference type="InterPro" id="IPR050469">
    <property type="entry name" value="Diguanylate_Cyclase"/>
</dbReference>
<gene>
    <name evidence="5" type="ORF">GCM10007876_17400</name>
</gene>
<dbReference type="GO" id="GO:1902201">
    <property type="term" value="P:negative regulation of bacterial-type flagellum-dependent cell motility"/>
    <property type="evidence" value="ECO:0007669"/>
    <property type="project" value="TreeGrafter"/>
</dbReference>
<reference evidence="5" key="1">
    <citation type="journal article" date="2014" name="Int. J. Syst. Evol. Microbiol.">
        <title>Complete genome sequence of Corynebacterium casei LMG S-19264T (=DSM 44701T), isolated from a smear-ripened cheese.</title>
        <authorList>
            <consortium name="US DOE Joint Genome Institute (JGI-PGF)"/>
            <person name="Walter F."/>
            <person name="Albersmeier A."/>
            <person name="Kalinowski J."/>
            <person name="Ruckert C."/>
        </authorList>
    </citation>
    <scope>NUCLEOTIDE SEQUENCE</scope>
    <source>
        <strain evidence="5">NBRC 110071</strain>
    </source>
</reference>
<dbReference type="InterPro" id="IPR029787">
    <property type="entry name" value="Nucleotide_cyclase"/>
</dbReference>
<dbReference type="InterPro" id="IPR000160">
    <property type="entry name" value="GGDEF_dom"/>
</dbReference>
<sequence length="317" mass="35769">MLEPSVQYRSVIRLTETRDIQSVNTTFLDILNSVIHGRFVLYVLQGIGRENRFVLSSEVNPFGPDAESILALFNPKAETRPSLPKDLRPFPLASVNGLHAVLIVDRKAQIQDEVFLNFIITVYCNQFNLVEACSYDALTGLMNRGEFDKKLYQLLDNHGQSNRRNEAVNSCLALLDVDHFKQINDRFGHLYGDEVLLLLGQQLPKVFREDDWLFRYGGEEFAIILRGVTEDQCEAILERARSAIEAYCFPQVGKVTVSIGYTYVDQIETSSGLISQADAALYYAKSNGRNQVQRYQALIDQGALEKGSEVVGDIDLF</sequence>